<accession>A0AAV4F724</accession>
<evidence type="ECO:0000313" key="3">
    <source>
        <dbReference type="Proteomes" id="UP000762676"/>
    </source>
</evidence>
<gene>
    <name evidence="2" type="ORF">ElyMa_002025900</name>
</gene>
<sequence>MGGMWPGAPPTDTKNGLLASPTAFHERGMDAEDLRERMGLDEEEEGRGQPYGGGRGVYEGRFGAGEEGDEREWGGDKRRRRRSQAFVQGFHPHRRHSPTSLSGTLTCSQTSMIHVFNVTVGYSNTAYCYPTKNRSKQNQTPNTLSPKGGRLFGMSLLSTSPQPFTQVTPCMTVLCLTRQGTGCGEAGIRHGGSCTPHDWTWG</sequence>
<dbReference type="Proteomes" id="UP000762676">
    <property type="component" value="Unassembled WGS sequence"/>
</dbReference>
<protein>
    <submittedName>
        <fullName evidence="2">Uncharacterized protein</fullName>
    </submittedName>
</protein>
<keyword evidence="3" id="KW-1185">Reference proteome</keyword>
<feature type="region of interest" description="Disordered" evidence="1">
    <location>
        <begin position="1"/>
        <end position="102"/>
    </location>
</feature>
<feature type="compositionally biased region" description="Gly residues" evidence="1">
    <location>
        <begin position="49"/>
        <end position="65"/>
    </location>
</feature>
<reference evidence="2 3" key="1">
    <citation type="journal article" date="2021" name="Elife">
        <title>Chloroplast acquisition without the gene transfer in kleptoplastic sea slugs, Plakobranchus ocellatus.</title>
        <authorList>
            <person name="Maeda T."/>
            <person name="Takahashi S."/>
            <person name="Yoshida T."/>
            <person name="Shimamura S."/>
            <person name="Takaki Y."/>
            <person name="Nagai Y."/>
            <person name="Toyoda A."/>
            <person name="Suzuki Y."/>
            <person name="Arimoto A."/>
            <person name="Ishii H."/>
            <person name="Satoh N."/>
            <person name="Nishiyama T."/>
            <person name="Hasebe M."/>
            <person name="Maruyama T."/>
            <person name="Minagawa J."/>
            <person name="Obokata J."/>
            <person name="Shigenobu S."/>
        </authorList>
    </citation>
    <scope>NUCLEOTIDE SEQUENCE [LARGE SCALE GENOMIC DNA]</scope>
</reference>
<dbReference type="AlphaFoldDB" id="A0AAV4F724"/>
<feature type="compositionally biased region" description="Basic and acidic residues" evidence="1">
    <location>
        <begin position="24"/>
        <end position="40"/>
    </location>
</feature>
<evidence type="ECO:0000256" key="1">
    <source>
        <dbReference type="SAM" id="MobiDB-lite"/>
    </source>
</evidence>
<organism evidence="2 3">
    <name type="scientific">Elysia marginata</name>
    <dbReference type="NCBI Taxonomy" id="1093978"/>
    <lineage>
        <taxon>Eukaryota</taxon>
        <taxon>Metazoa</taxon>
        <taxon>Spiralia</taxon>
        <taxon>Lophotrochozoa</taxon>
        <taxon>Mollusca</taxon>
        <taxon>Gastropoda</taxon>
        <taxon>Heterobranchia</taxon>
        <taxon>Euthyneura</taxon>
        <taxon>Panpulmonata</taxon>
        <taxon>Sacoglossa</taxon>
        <taxon>Placobranchoidea</taxon>
        <taxon>Plakobranchidae</taxon>
        <taxon>Elysia</taxon>
    </lineage>
</organism>
<comment type="caution">
    <text evidence="2">The sequence shown here is derived from an EMBL/GenBank/DDBJ whole genome shotgun (WGS) entry which is preliminary data.</text>
</comment>
<proteinExistence type="predicted"/>
<evidence type="ECO:0000313" key="2">
    <source>
        <dbReference type="EMBL" id="GFR68606.1"/>
    </source>
</evidence>
<dbReference type="EMBL" id="BMAT01004126">
    <property type="protein sequence ID" value="GFR68606.1"/>
    <property type="molecule type" value="Genomic_DNA"/>
</dbReference>
<name>A0AAV4F724_9GAST</name>